<sequence>MYINETKVVVRYAETDKMGIVHHSNYYIYFEEARTQFIKKTGISYSQMEKDGIMFPLVESNCRYLQGAKYEDKLLIKTWIKELTPVKAKFNYSVIRENDQKEIAKGSTLHAFVNNNFKIINLKKNHTELFEKLQSLI</sequence>
<evidence type="ECO:0000256" key="2">
    <source>
        <dbReference type="ARBA" id="ARBA00022801"/>
    </source>
</evidence>
<dbReference type="Proteomes" id="UP000093694">
    <property type="component" value="Unassembled WGS sequence"/>
</dbReference>
<dbReference type="AlphaFoldDB" id="A0A162NF19"/>
<dbReference type="EMBL" id="LITQ01000018">
    <property type="protein sequence ID" value="OAA92719.1"/>
    <property type="molecule type" value="Genomic_DNA"/>
</dbReference>
<protein>
    <submittedName>
        <fullName evidence="3">Acyl-CoA thioester hydrolase YbgC</fullName>
        <ecNumber evidence="3">3.1.2.-</ecNumber>
    </submittedName>
    <submittedName>
        <fullName evidence="4">Esterase</fullName>
        <ecNumber evidence="4">3.1.-.-</ecNumber>
    </submittedName>
</protein>
<dbReference type="InterPro" id="IPR006684">
    <property type="entry name" value="YbgC/YbaW"/>
</dbReference>
<dbReference type="InterPro" id="IPR029069">
    <property type="entry name" value="HotDog_dom_sf"/>
</dbReference>
<accession>A0A162NF19</accession>
<dbReference type="PANTHER" id="PTHR31793">
    <property type="entry name" value="4-HYDROXYBENZOYL-COA THIOESTERASE FAMILY MEMBER"/>
    <property type="match status" value="1"/>
</dbReference>
<organism evidence="3 5">
    <name type="scientific">Clostridium coskatii</name>
    <dbReference type="NCBI Taxonomy" id="1705578"/>
    <lineage>
        <taxon>Bacteria</taxon>
        <taxon>Bacillati</taxon>
        <taxon>Bacillota</taxon>
        <taxon>Clostridia</taxon>
        <taxon>Eubacteriales</taxon>
        <taxon>Clostridiaceae</taxon>
        <taxon>Clostridium</taxon>
    </lineage>
</organism>
<dbReference type="PIRSF" id="PIRSF003230">
    <property type="entry name" value="YbgC"/>
    <property type="match status" value="1"/>
</dbReference>
<dbReference type="RefSeq" id="WP_013240238.1">
    <property type="nucleotide sequence ID" value="NZ_LITQ01000018.1"/>
</dbReference>
<dbReference type="PANTHER" id="PTHR31793:SF27">
    <property type="entry name" value="NOVEL THIOESTERASE SUPERFAMILY DOMAIN AND SAPOSIN A-TYPE DOMAIN CONTAINING PROTEIN (0610012H03RIK)"/>
    <property type="match status" value="1"/>
</dbReference>
<proteinExistence type="inferred from homology"/>
<dbReference type="EC" id="3.1.-.-" evidence="4"/>
<reference evidence="4 6" key="2">
    <citation type="journal article" date="2016" name="Front. Microbiol.">
        <title>Industrial Acetogenic Biocatalysts: A Comparative Metabolic and Genomic Analysis.</title>
        <authorList>
            <person name="Bengelsdorf F."/>
            <person name="Poehlein A."/>
            <person name="Sonja S."/>
            <person name="Erz C."/>
            <person name="Hummel T."/>
            <person name="Hoffmeister S."/>
            <person name="Daniel R."/>
            <person name="Durre P."/>
        </authorList>
    </citation>
    <scope>NUCLEOTIDE SEQUENCE [LARGE SCALE GENOMIC DNA]</scope>
    <source>
        <strain evidence="4 6">PTA-10522</strain>
    </source>
</reference>
<evidence type="ECO:0000313" key="3">
    <source>
        <dbReference type="EMBL" id="OAA92719.1"/>
    </source>
</evidence>
<dbReference type="Proteomes" id="UP000077384">
    <property type="component" value="Unassembled WGS sequence"/>
</dbReference>
<dbReference type="InterPro" id="IPR050563">
    <property type="entry name" value="4-hydroxybenzoyl-CoA_TE"/>
</dbReference>
<name>A0A162NF19_9CLOT</name>
<dbReference type="CDD" id="cd00586">
    <property type="entry name" value="4HBT"/>
    <property type="match status" value="1"/>
</dbReference>
<dbReference type="Gene3D" id="3.10.129.10">
    <property type="entry name" value="Hotdog Thioesterase"/>
    <property type="match status" value="1"/>
</dbReference>
<comment type="similarity">
    <text evidence="1">Belongs to the 4-hydroxybenzoyl-CoA thioesterase family.</text>
</comment>
<dbReference type="NCBIfam" id="TIGR00051">
    <property type="entry name" value="YbgC/FadM family acyl-CoA thioesterase"/>
    <property type="match status" value="1"/>
</dbReference>
<evidence type="ECO:0000313" key="5">
    <source>
        <dbReference type="Proteomes" id="UP000077384"/>
    </source>
</evidence>
<evidence type="ECO:0000313" key="4">
    <source>
        <dbReference type="EMBL" id="OBR94645.1"/>
    </source>
</evidence>
<evidence type="ECO:0000256" key="1">
    <source>
        <dbReference type="ARBA" id="ARBA00005953"/>
    </source>
</evidence>
<reference evidence="3 5" key="1">
    <citation type="journal article" date="2015" name="Biotechnol. Bioeng.">
        <title>Genome sequence and phenotypic characterization of Caulobacter segnis.</title>
        <authorList>
            <person name="Patel S."/>
            <person name="Fletcher B."/>
            <person name="Scott D.C."/>
            <person name="Ely B."/>
        </authorList>
    </citation>
    <scope>NUCLEOTIDE SEQUENCE [LARGE SCALE GENOMIC DNA]</scope>
    <source>
        <strain evidence="3 5">PS02</strain>
    </source>
</reference>
<gene>
    <name evidence="3" type="primary">ybgC</name>
    <name evidence="4" type="ORF">CLCOS_18840</name>
    <name evidence="3" type="ORF">WX73_00811</name>
</gene>
<dbReference type="EMBL" id="LROR01000041">
    <property type="protein sequence ID" value="OBR94645.1"/>
    <property type="molecule type" value="Genomic_DNA"/>
</dbReference>
<keyword evidence="6" id="KW-1185">Reference proteome</keyword>
<keyword evidence="2 3" id="KW-0378">Hydrolase</keyword>
<dbReference type="Pfam" id="PF13279">
    <property type="entry name" value="4HBT_2"/>
    <property type="match status" value="1"/>
</dbReference>
<dbReference type="EC" id="3.1.2.-" evidence="3"/>
<evidence type="ECO:0000313" key="6">
    <source>
        <dbReference type="Proteomes" id="UP000093694"/>
    </source>
</evidence>
<dbReference type="GO" id="GO:0047617">
    <property type="term" value="F:fatty acyl-CoA hydrolase activity"/>
    <property type="evidence" value="ECO:0007669"/>
    <property type="project" value="TreeGrafter"/>
</dbReference>
<dbReference type="SUPFAM" id="SSF54637">
    <property type="entry name" value="Thioesterase/thiol ester dehydrase-isomerase"/>
    <property type="match status" value="1"/>
</dbReference>
<comment type="caution">
    <text evidence="3">The sequence shown here is derived from an EMBL/GenBank/DDBJ whole genome shotgun (WGS) entry which is preliminary data.</text>
</comment>
<dbReference type="PATRIC" id="fig|1705578.3.peg.1198"/>